<name>A0A2G0Q7V0_XENHO</name>
<feature type="transmembrane region" description="Helical" evidence="1">
    <location>
        <begin position="6"/>
        <end position="24"/>
    </location>
</feature>
<protein>
    <submittedName>
        <fullName evidence="2">Uncharacterized protein</fullName>
    </submittedName>
</protein>
<evidence type="ECO:0000313" key="2">
    <source>
        <dbReference type="EMBL" id="PHM55300.1"/>
    </source>
</evidence>
<feature type="transmembrane region" description="Helical" evidence="1">
    <location>
        <begin position="36"/>
        <end position="54"/>
    </location>
</feature>
<dbReference type="AlphaFoldDB" id="A0A2G0Q7V0"/>
<evidence type="ECO:0000313" key="4">
    <source>
        <dbReference type="Proteomes" id="UP000225433"/>
    </source>
</evidence>
<feature type="transmembrane region" description="Helical" evidence="1">
    <location>
        <begin position="88"/>
        <end position="106"/>
    </location>
</feature>
<organism evidence="2 4">
    <name type="scientific">Xenorhabdus hominickii</name>
    <dbReference type="NCBI Taxonomy" id="351679"/>
    <lineage>
        <taxon>Bacteria</taxon>
        <taxon>Pseudomonadati</taxon>
        <taxon>Pseudomonadota</taxon>
        <taxon>Gammaproteobacteria</taxon>
        <taxon>Enterobacterales</taxon>
        <taxon>Morganellaceae</taxon>
        <taxon>Xenorhabdus</taxon>
    </lineage>
</organism>
<dbReference type="Proteomes" id="UP000225433">
    <property type="component" value="Unassembled WGS sequence"/>
</dbReference>
<dbReference type="EMBL" id="NJAI01000001">
    <property type="protein sequence ID" value="PHM57335.1"/>
    <property type="molecule type" value="Genomic_DNA"/>
</dbReference>
<comment type="caution">
    <text evidence="2">The sequence shown here is derived from an EMBL/GenBank/DDBJ whole genome shotgun (WGS) entry which is preliminary data.</text>
</comment>
<dbReference type="EMBL" id="NJAI01000003">
    <property type="protein sequence ID" value="PHM55300.1"/>
    <property type="molecule type" value="Genomic_DNA"/>
</dbReference>
<proteinExistence type="predicted"/>
<evidence type="ECO:0000313" key="3">
    <source>
        <dbReference type="EMBL" id="PHM57335.1"/>
    </source>
</evidence>
<feature type="transmembrane region" description="Helical" evidence="1">
    <location>
        <begin position="60"/>
        <end position="81"/>
    </location>
</feature>
<keyword evidence="1" id="KW-1133">Transmembrane helix</keyword>
<gene>
    <name evidence="3" type="ORF">Xhom_00301</name>
    <name evidence="2" type="ORF">Xhom_02034</name>
</gene>
<keyword evidence="1" id="KW-0472">Membrane</keyword>
<accession>A0A2G0Q7V0</accession>
<evidence type="ECO:0000256" key="1">
    <source>
        <dbReference type="SAM" id="Phobius"/>
    </source>
</evidence>
<sequence length="107" mass="12431">MLFIILAAIPILSITNLFLVLYIFFGERNKYENYSIWLPALCISFVTVLFPLFYGTRNTSFVNFFLMIVAFPSSYFTLKILKLTKINTVLAIVLSWVFFLSIGFFTQ</sequence>
<keyword evidence="1" id="KW-0812">Transmembrane</keyword>
<reference evidence="2 4" key="1">
    <citation type="journal article" date="2017" name="Nat. Microbiol.">
        <title>Natural product diversity associated with the nematode symbionts Photorhabdus and Xenorhabdus.</title>
        <authorList>
            <person name="Tobias N.J."/>
            <person name="Wolff H."/>
            <person name="Djahanschiri B."/>
            <person name="Grundmann F."/>
            <person name="Kronenwerth M."/>
            <person name="Shi Y.M."/>
            <person name="Simonyi S."/>
            <person name="Grun P."/>
            <person name="Shapiro-Ilan D."/>
            <person name="Pidot S.J."/>
            <person name="Stinear T.P."/>
            <person name="Ebersberger I."/>
            <person name="Bode H.B."/>
        </authorList>
    </citation>
    <scope>NUCLEOTIDE SEQUENCE [LARGE SCALE GENOMIC DNA]</scope>
    <source>
        <strain evidence="2 4">DSM 17903</strain>
    </source>
</reference>